<protein>
    <recommendedName>
        <fullName evidence="1">VapC45 PIN like domain-containing protein</fullName>
    </recommendedName>
</protein>
<proteinExistence type="predicted"/>
<accession>A0ABX2CZ89</accession>
<sequence>MNEIFFIDRCLGTKLADSLRKEGATVVIHDDHFKKQDMKDEDWLRIVGEHNWVVLTKDKKIASRPLELLAVAQGDVRLFAFVGGDVPGVVVAQAFVNALENMQRFIRGNQAPFIAKVYQSGLVKPCKNRKELLKMLPK</sequence>
<dbReference type="RefSeq" id="WP_172189330.1">
    <property type="nucleotide sequence ID" value="NZ_CAWPPK010000277.1"/>
</dbReference>
<dbReference type="InterPro" id="IPR041375">
    <property type="entry name" value="VapC45_PIN-like"/>
</dbReference>
<comment type="caution">
    <text evidence="2">The sequence shown here is derived from an EMBL/GenBank/DDBJ whole genome shotgun (WGS) entry which is preliminary data.</text>
</comment>
<keyword evidence="3" id="KW-1185">Reference proteome</keyword>
<name>A0ABX2CZ89_9CYAN</name>
<evidence type="ECO:0000313" key="2">
    <source>
        <dbReference type="EMBL" id="NQE35710.1"/>
    </source>
</evidence>
<dbReference type="EMBL" id="SRRZ01000062">
    <property type="protein sequence ID" value="NQE35710.1"/>
    <property type="molecule type" value="Genomic_DNA"/>
</dbReference>
<dbReference type="Pfam" id="PF18478">
    <property type="entry name" value="PIN_10"/>
    <property type="match status" value="1"/>
</dbReference>
<evidence type="ECO:0000259" key="1">
    <source>
        <dbReference type="Pfam" id="PF18478"/>
    </source>
</evidence>
<dbReference type="Proteomes" id="UP000702425">
    <property type="component" value="Unassembled WGS sequence"/>
</dbReference>
<gene>
    <name evidence="2" type="ORF">E5S67_03445</name>
</gene>
<reference evidence="2 3" key="1">
    <citation type="journal article" date="2020" name="Sci. Rep.">
        <title>A novel cyanobacterial geosmin producer, revising GeoA distribution and dispersion patterns in Bacteria.</title>
        <authorList>
            <person name="Churro C."/>
            <person name="Semedo-Aguiar A.P."/>
            <person name="Silva A.D."/>
            <person name="Pereira-Leal J.B."/>
            <person name="Leite R.B."/>
        </authorList>
    </citation>
    <scope>NUCLEOTIDE SEQUENCE [LARGE SCALE GENOMIC DNA]</scope>
    <source>
        <strain evidence="2 3">IPMA8</strain>
    </source>
</reference>
<organism evidence="2 3">
    <name type="scientific">Microcoleus asticus IPMA8</name>
    <dbReference type="NCBI Taxonomy" id="2563858"/>
    <lineage>
        <taxon>Bacteria</taxon>
        <taxon>Bacillati</taxon>
        <taxon>Cyanobacteriota</taxon>
        <taxon>Cyanophyceae</taxon>
        <taxon>Oscillatoriophycideae</taxon>
        <taxon>Oscillatoriales</taxon>
        <taxon>Microcoleaceae</taxon>
        <taxon>Microcoleus</taxon>
        <taxon>Microcoleus asticus</taxon>
    </lineage>
</organism>
<feature type="domain" description="VapC45 PIN like" evidence="1">
    <location>
        <begin position="5"/>
        <end position="81"/>
    </location>
</feature>
<evidence type="ECO:0000313" key="3">
    <source>
        <dbReference type="Proteomes" id="UP000702425"/>
    </source>
</evidence>